<comment type="caution">
    <text evidence="4">The sequence shown here is derived from an EMBL/GenBank/DDBJ whole genome shotgun (WGS) entry which is preliminary data.</text>
</comment>
<dbReference type="PANTHER" id="PTHR33155">
    <property type="entry name" value="FANTASTIC FOUR-LIKE PROTEIN (DUF3049)"/>
    <property type="match status" value="1"/>
</dbReference>
<organism evidence="4 5">
    <name type="scientific">Trapa incisa</name>
    <dbReference type="NCBI Taxonomy" id="236973"/>
    <lineage>
        <taxon>Eukaryota</taxon>
        <taxon>Viridiplantae</taxon>
        <taxon>Streptophyta</taxon>
        <taxon>Embryophyta</taxon>
        <taxon>Tracheophyta</taxon>
        <taxon>Spermatophyta</taxon>
        <taxon>Magnoliopsida</taxon>
        <taxon>eudicotyledons</taxon>
        <taxon>Gunneridae</taxon>
        <taxon>Pentapetalae</taxon>
        <taxon>rosids</taxon>
        <taxon>malvids</taxon>
        <taxon>Myrtales</taxon>
        <taxon>Lythraceae</taxon>
        <taxon>Trapa</taxon>
    </lineage>
</organism>
<gene>
    <name evidence="4" type="ORF">SAY87_019282</name>
</gene>
<dbReference type="Proteomes" id="UP001345219">
    <property type="component" value="Chromosome 15"/>
</dbReference>
<evidence type="ECO:0000256" key="2">
    <source>
        <dbReference type="SAM" id="MobiDB-lite"/>
    </source>
</evidence>
<name>A0AAN7Q1T1_9MYRT</name>
<feature type="compositionally biased region" description="Basic and acidic residues" evidence="2">
    <location>
        <begin position="192"/>
        <end position="213"/>
    </location>
</feature>
<protein>
    <recommendedName>
        <fullName evidence="3">FAF domain-containing protein</fullName>
    </recommendedName>
</protein>
<dbReference type="Pfam" id="PF11250">
    <property type="entry name" value="FAF"/>
    <property type="match status" value="1"/>
</dbReference>
<feature type="region of interest" description="Disordered" evidence="2">
    <location>
        <begin position="182"/>
        <end position="238"/>
    </location>
</feature>
<dbReference type="InterPro" id="IPR021410">
    <property type="entry name" value="FAF"/>
</dbReference>
<sequence>MFQKKKNMLSMMGKGQPLSSNFTFDEEAKASEKLGIVSILGSNIEKTDSTNPSLHRTLSADMSSKNWLAQNGLPSGNMISLSQELLASNDNSYLASLEEEDLEEERLVIWNSIKEAHMKEDQELEKAKDELTSWNSILSQRGEDLNSVPPYVHPLVRRSSSTLSKKSLEVCTESLGAETGSYGLSSYPLSAEDGKAGENHLDRAKPTTSKEDQNNYPSSKKSTEFRAFPPPLPSLSRENGALMSMRSSRSNGRLFLEAVSVENNFQAQRHEGRLILNFVDNSSAIPQEVEKDEESELDEGSDDLCVKCEDEESEHKEEVEMLEAAETRVCDPLGCQGS</sequence>
<evidence type="ECO:0000256" key="1">
    <source>
        <dbReference type="ARBA" id="ARBA00008690"/>
    </source>
</evidence>
<keyword evidence="5" id="KW-1185">Reference proteome</keyword>
<feature type="domain" description="FAF" evidence="3">
    <location>
        <begin position="227"/>
        <end position="278"/>
    </location>
</feature>
<dbReference type="PANTHER" id="PTHR33155:SF3">
    <property type="entry name" value="PROTEIN FAF-LIKE, CHLOROPLASTIC"/>
    <property type="match status" value="1"/>
</dbReference>
<accession>A0AAN7Q1T1</accession>
<evidence type="ECO:0000313" key="4">
    <source>
        <dbReference type="EMBL" id="KAK4757981.1"/>
    </source>
</evidence>
<dbReference type="InterPro" id="IPR046431">
    <property type="entry name" value="FAF_dom"/>
</dbReference>
<dbReference type="EMBL" id="JAXIOK010000012">
    <property type="protein sequence ID" value="KAK4757981.1"/>
    <property type="molecule type" value="Genomic_DNA"/>
</dbReference>
<reference evidence="4 5" key="1">
    <citation type="journal article" date="2023" name="Hortic Res">
        <title>Pangenome of water caltrop reveals structural variations and asymmetric subgenome divergence after allopolyploidization.</title>
        <authorList>
            <person name="Zhang X."/>
            <person name="Chen Y."/>
            <person name="Wang L."/>
            <person name="Yuan Y."/>
            <person name="Fang M."/>
            <person name="Shi L."/>
            <person name="Lu R."/>
            <person name="Comes H.P."/>
            <person name="Ma Y."/>
            <person name="Chen Y."/>
            <person name="Huang G."/>
            <person name="Zhou Y."/>
            <person name="Zheng Z."/>
            <person name="Qiu Y."/>
        </authorList>
    </citation>
    <scope>NUCLEOTIDE SEQUENCE [LARGE SCALE GENOMIC DNA]</scope>
    <source>
        <tissue evidence="4">Roots</tissue>
    </source>
</reference>
<evidence type="ECO:0000313" key="5">
    <source>
        <dbReference type="Proteomes" id="UP001345219"/>
    </source>
</evidence>
<dbReference type="AlphaFoldDB" id="A0AAN7Q1T1"/>
<comment type="similarity">
    <text evidence="1">Belongs to the fantastic four family.</text>
</comment>
<proteinExistence type="inferred from homology"/>
<evidence type="ECO:0000259" key="3">
    <source>
        <dbReference type="Pfam" id="PF11250"/>
    </source>
</evidence>